<reference evidence="2" key="1">
    <citation type="submission" date="2020-06" db="EMBL/GenBank/DDBJ databases">
        <authorList>
            <person name="Li T."/>
            <person name="Hu X."/>
            <person name="Zhang T."/>
            <person name="Song X."/>
            <person name="Zhang H."/>
            <person name="Dai N."/>
            <person name="Sheng W."/>
            <person name="Hou X."/>
            <person name="Wei L."/>
        </authorList>
    </citation>
    <scope>NUCLEOTIDE SEQUENCE</scope>
    <source>
        <strain evidence="2">G02</strain>
        <tissue evidence="2">Leaf</tissue>
    </source>
</reference>
<evidence type="ECO:0000313" key="2">
    <source>
        <dbReference type="EMBL" id="KAL0297769.1"/>
    </source>
</evidence>
<evidence type="ECO:0000256" key="1">
    <source>
        <dbReference type="SAM" id="MobiDB-lite"/>
    </source>
</evidence>
<comment type="caution">
    <text evidence="2">The sequence shown here is derived from an EMBL/GenBank/DDBJ whole genome shotgun (WGS) entry which is preliminary data.</text>
</comment>
<dbReference type="AlphaFoldDB" id="A0AAW2JT44"/>
<gene>
    <name evidence="2" type="ORF">Sradi_6829000</name>
</gene>
<protein>
    <recommendedName>
        <fullName evidence="3">DUF4216 domain-containing protein</fullName>
    </recommendedName>
</protein>
<dbReference type="EMBL" id="JACGWJ010000032">
    <property type="protein sequence ID" value="KAL0297769.1"/>
    <property type="molecule type" value="Genomic_DNA"/>
</dbReference>
<feature type="region of interest" description="Disordered" evidence="1">
    <location>
        <begin position="211"/>
        <end position="236"/>
    </location>
</feature>
<sequence>MPRRGSILTNCKVVTPYYETYLNKLYQHHHPADPIIDRLVSTEFKDWFKWRVHSELNFTDKELLKCHYWGPSAEVTFFHAYFVNGYNFPIERHNTGKSTMNCGVFVKSSSYADEENDFYGIIEEIIQLTYPLIPNLHIVLFKYRWVDPVRGIKDRRVVDDSKWIETVADQPEEVAVPIMVIDNQSHDLCDPNSVQVVLEAAGTSWRQLHENNEENIDEDEDNGGNDDIDDEEYEAT</sequence>
<evidence type="ECO:0008006" key="3">
    <source>
        <dbReference type="Google" id="ProtNLM"/>
    </source>
</evidence>
<accession>A0AAW2JT44</accession>
<proteinExistence type="predicted"/>
<feature type="compositionally biased region" description="Acidic residues" evidence="1">
    <location>
        <begin position="213"/>
        <end position="236"/>
    </location>
</feature>
<reference evidence="2" key="2">
    <citation type="journal article" date="2024" name="Plant">
        <title>Genomic evolution and insights into agronomic trait innovations of Sesamum species.</title>
        <authorList>
            <person name="Miao H."/>
            <person name="Wang L."/>
            <person name="Qu L."/>
            <person name="Liu H."/>
            <person name="Sun Y."/>
            <person name="Le M."/>
            <person name="Wang Q."/>
            <person name="Wei S."/>
            <person name="Zheng Y."/>
            <person name="Lin W."/>
            <person name="Duan Y."/>
            <person name="Cao H."/>
            <person name="Xiong S."/>
            <person name="Wang X."/>
            <person name="Wei L."/>
            <person name="Li C."/>
            <person name="Ma Q."/>
            <person name="Ju M."/>
            <person name="Zhao R."/>
            <person name="Li G."/>
            <person name="Mu C."/>
            <person name="Tian Q."/>
            <person name="Mei H."/>
            <person name="Zhang T."/>
            <person name="Gao T."/>
            <person name="Zhang H."/>
        </authorList>
    </citation>
    <scope>NUCLEOTIDE SEQUENCE</scope>
    <source>
        <strain evidence="2">G02</strain>
    </source>
</reference>
<name>A0AAW2JT44_SESRA</name>
<organism evidence="2">
    <name type="scientific">Sesamum radiatum</name>
    <name type="common">Black benniseed</name>
    <dbReference type="NCBI Taxonomy" id="300843"/>
    <lineage>
        <taxon>Eukaryota</taxon>
        <taxon>Viridiplantae</taxon>
        <taxon>Streptophyta</taxon>
        <taxon>Embryophyta</taxon>
        <taxon>Tracheophyta</taxon>
        <taxon>Spermatophyta</taxon>
        <taxon>Magnoliopsida</taxon>
        <taxon>eudicotyledons</taxon>
        <taxon>Gunneridae</taxon>
        <taxon>Pentapetalae</taxon>
        <taxon>asterids</taxon>
        <taxon>lamiids</taxon>
        <taxon>Lamiales</taxon>
        <taxon>Pedaliaceae</taxon>
        <taxon>Sesamum</taxon>
    </lineage>
</organism>
<dbReference type="PANTHER" id="PTHR48258">
    <property type="entry name" value="DUF4218 DOMAIN-CONTAINING PROTEIN-RELATED"/>
    <property type="match status" value="1"/>
</dbReference>